<dbReference type="Gene3D" id="3.40.50.300">
    <property type="entry name" value="P-loop containing nucleotide triphosphate hydrolases"/>
    <property type="match status" value="1"/>
</dbReference>
<dbReference type="Pfam" id="PF00931">
    <property type="entry name" value="NB-ARC"/>
    <property type="match status" value="1"/>
</dbReference>
<dbReference type="InterPro" id="IPR002182">
    <property type="entry name" value="NB-ARC"/>
</dbReference>
<dbReference type="Proteomes" id="UP000030645">
    <property type="component" value="Unassembled WGS sequence"/>
</dbReference>
<evidence type="ECO:0000313" key="2">
    <source>
        <dbReference type="EMBL" id="EXB36773.1"/>
    </source>
</evidence>
<dbReference type="EMBL" id="KE343593">
    <property type="protein sequence ID" value="EXB36773.1"/>
    <property type="molecule type" value="Genomic_DNA"/>
</dbReference>
<dbReference type="InterPro" id="IPR027417">
    <property type="entry name" value="P-loop_NTPase"/>
</dbReference>
<organism evidence="2 3">
    <name type="scientific">Morus notabilis</name>
    <dbReference type="NCBI Taxonomy" id="981085"/>
    <lineage>
        <taxon>Eukaryota</taxon>
        <taxon>Viridiplantae</taxon>
        <taxon>Streptophyta</taxon>
        <taxon>Embryophyta</taxon>
        <taxon>Tracheophyta</taxon>
        <taxon>Spermatophyta</taxon>
        <taxon>Magnoliopsida</taxon>
        <taxon>eudicotyledons</taxon>
        <taxon>Gunneridae</taxon>
        <taxon>Pentapetalae</taxon>
        <taxon>rosids</taxon>
        <taxon>fabids</taxon>
        <taxon>Rosales</taxon>
        <taxon>Moraceae</taxon>
        <taxon>Moreae</taxon>
        <taxon>Morus</taxon>
    </lineage>
</organism>
<feature type="domain" description="NB-ARC" evidence="1">
    <location>
        <begin position="61"/>
        <end position="129"/>
    </location>
</feature>
<proteinExistence type="predicted"/>
<sequence length="216" mass="24809">MGVYQQGAISAGVDLLENVPHFFEEDELVGVDFQKKELVNMLVGEPIHNHTLGDFIDGYRTTLASIANQSAEVQQHFDCHAWINVSQSYNFENLFRRLTKMMCPDQESLLEMDMVQELISCLNRYLMKKSCGSLRVLLRKSTELHDLRTVKIERGALPLLEELKLGPGQNDLSFDIQNLKILRVLQGCDMYDEFVLHLCWRDTKCETDSTHLKSLT</sequence>
<evidence type="ECO:0000313" key="3">
    <source>
        <dbReference type="Proteomes" id="UP000030645"/>
    </source>
</evidence>
<dbReference type="SUPFAM" id="SSF52540">
    <property type="entry name" value="P-loop containing nucleoside triphosphate hydrolases"/>
    <property type="match status" value="1"/>
</dbReference>
<accession>W9QG00</accession>
<protein>
    <submittedName>
        <fullName evidence="2">Disease resistance protein RPM1</fullName>
    </submittedName>
</protein>
<reference evidence="3" key="1">
    <citation type="submission" date="2013-01" db="EMBL/GenBank/DDBJ databases">
        <title>Draft Genome Sequence of a Mulberry Tree, Morus notabilis C.K. Schneid.</title>
        <authorList>
            <person name="He N."/>
            <person name="Zhao S."/>
        </authorList>
    </citation>
    <scope>NUCLEOTIDE SEQUENCE</scope>
</reference>
<dbReference type="AlphaFoldDB" id="W9QG00"/>
<dbReference type="GO" id="GO:0043531">
    <property type="term" value="F:ADP binding"/>
    <property type="evidence" value="ECO:0007669"/>
    <property type="project" value="InterPro"/>
</dbReference>
<evidence type="ECO:0000259" key="1">
    <source>
        <dbReference type="Pfam" id="PF00931"/>
    </source>
</evidence>
<gene>
    <name evidence="2" type="ORF">L484_004020</name>
</gene>
<name>W9QG00_9ROSA</name>
<keyword evidence="3" id="KW-1185">Reference proteome</keyword>